<name>A0ABV4R0V3_9ACTN</name>
<evidence type="ECO:0000256" key="1">
    <source>
        <dbReference type="SAM" id="Phobius"/>
    </source>
</evidence>
<sequence>MMADAVVVLVALAALPIVIRLGFGGGGGRVVLRFRVPLRHRYPRLWWSGVWIGLLVVLPVGWLGSSCGWWGP</sequence>
<comment type="caution">
    <text evidence="2">The sequence shown here is derived from an EMBL/GenBank/DDBJ whole genome shotgun (WGS) entry which is preliminary data.</text>
</comment>
<dbReference type="RefSeq" id="WP_371943215.1">
    <property type="nucleotide sequence ID" value="NZ_JAXCEH010000015.1"/>
</dbReference>
<gene>
    <name evidence="2" type="ORF">SM436_22630</name>
</gene>
<organism evidence="2 3">
    <name type="scientific">Actinomadura chokoriensis</name>
    <dbReference type="NCBI Taxonomy" id="454156"/>
    <lineage>
        <taxon>Bacteria</taxon>
        <taxon>Bacillati</taxon>
        <taxon>Actinomycetota</taxon>
        <taxon>Actinomycetes</taxon>
        <taxon>Streptosporangiales</taxon>
        <taxon>Thermomonosporaceae</taxon>
        <taxon>Actinomadura</taxon>
    </lineage>
</organism>
<keyword evidence="3" id="KW-1185">Reference proteome</keyword>
<keyword evidence="1" id="KW-1133">Transmembrane helix</keyword>
<feature type="transmembrane region" description="Helical" evidence="1">
    <location>
        <begin position="44"/>
        <end position="64"/>
    </location>
</feature>
<evidence type="ECO:0000313" key="2">
    <source>
        <dbReference type="EMBL" id="MFA1556496.1"/>
    </source>
</evidence>
<proteinExistence type="predicted"/>
<dbReference type="Proteomes" id="UP001569904">
    <property type="component" value="Unassembled WGS sequence"/>
</dbReference>
<keyword evidence="1" id="KW-0472">Membrane</keyword>
<protein>
    <submittedName>
        <fullName evidence="2">Uncharacterized protein</fullName>
    </submittedName>
</protein>
<accession>A0ABV4R0V3</accession>
<keyword evidence="1" id="KW-0812">Transmembrane</keyword>
<dbReference type="EMBL" id="JAXCEH010000015">
    <property type="protein sequence ID" value="MFA1556496.1"/>
    <property type="molecule type" value="Genomic_DNA"/>
</dbReference>
<reference evidence="2 3" key="1">
    <citation type="submission" date="2023-11" db="EMBL/GenBank/DDBJ databases">
        <title>Actinomadura monticuli sp. nov., isolated from volcanic ash.</title>
        <authorList>
            <person name="Lee S.D."/>
            <person name="Yang H."/>
            <person name="Kim I.S."/>
        </authorList>
    </citation>
    <scope>NUCLEOTIDE SEQUENCE [LARGE SCALE GENOMIC DNA]</scope>
    <source>
        <strain evidence="2 3">DSM 45346</strain>
    </source>
</reference>
<evidence type="ECO:0000313" key="3">
    <source>
        <dbReference type="Proteomes" id="UP001569904"/>
    </source>
</evidence>